<proteinExistence type="predicted"/>
<dbReference type="EMBL" id="HBKO01029806">
    <property type="protein sequence ID" value="CAE2244083.1"/>
    <property type="molecule type" value="Transcribed_RNA"/>
</dbReference>
<name>A0A7S4MUI8_9EUKA</name>
<dbReference type="AlphaFoldDB" id="A0A7S4MUI8"/>
<sequence>MALVIMQPALHAVQPALSSCSQRRTRMLVERSDGGESTWEDMLARLTAYAERWGNADAPLGPTAEGELGRWCKVQRRLRSEGKLREGRVAALDGLGFSWVAPSDVDDPLQGVDWEDMLARLCGYAAANGSCEVPKKYQPDPQLGGWVAAVRRSKSTLGEARIRELDVLGFVWTSSKQCGSAFMKSYRELRAFWEEHGHVDVAAVLGAGHELARWCEATRAAARKGGLSPKRLAYLSEIGFALDP</sequence>
<organism evidence="2">
    <name type="scientific">Prymnesium polylepis</name>
    <dbReference type="NCBI Taxonomy" id="72548"/>
    <lineage>
        <taxon>Eukaryota</taxon>
        <taxon>Haptista</taxon>
        <taxon>Haptophyta</taxon>
        <taxon>Prymnesiophyceae</taxon>
        <taxon>Prymnesiales</taxon>
        <taxon>Prymnesiaceae</taxon>
        <taxon>Prymnesium</taxon>
    </lineage>
</organism>
<reference evidence="2" key="1">
    <citation type="submission" date="2021-01" db="EMBL/GenBank/DDBJ databases">
        <authorList>
            <person name="Corre E."/>
            <person name="Pelletier E."/>
            <person name="Niang G."/>
            <person name="Scheremetjew M."/>
            <person name="Finn R."/>
            <person name="Kale V."/>
            <person name="Holt S."/>
            <person name="Cochrane G."/>
            <person name="Meng A."/>
            <person name="Brown T."/>
            <person name="Cohen L."/>
        </authorList>
    </citation>
    <scope>NUCLEOTIDE SEQUENCE</scope>
    <source>
        <strain evidence="2">UIO037</strain>
    </source>
</reference>
<evidence type="ECO:0000259" key="1">
    <source>
        <dbReference type="Pfam" id="PF03457"/>
    </source>
</evidence>
<accession>A0A7S4MUI8</accession>
<feature type="domain" description="Helicase-associated" evidence="1">
    <location>
        <begin position="36"/>
        <end position="97"/>
    </location>
</feature>
<dbReference type="PANTHER" id="PTHR33418">
    <property type="entry name" value="HELICASE-ASSOCIATED"/>
    <property type="match status" value="1"/>
</dbReference>
<protein>
    <recommendedName>
        <fullName evidence="1">Helicase-associated domain-containing protein</fullName>
    </recommendedName>
</protein>
<evidence type="ECO:0000313" key="2">
    <source>
        <dbReference type="EMBL" id="CAE2244083.1"/>
    </source>
</evidence>
<dbReference type="Pfam" id="PF03457">
    <property type="entry name" value="HA"/>
    <property type="match status" value="3"/>
</dbReference>
<dbReference type="Gene3D" id="6.10.140.530">
    <property type="match status" value="3"/>
</dbReference>
<dbReference type="PANTHER" id="PTHR33418:SF1">
    <property type="entry name" value="HELICASE-ASSOCIATED DOMAIN-CONTAINING PROTEIN"/>
    <property type="match status" value="1"/>
</dbReference>
<gene>
    <name evidence="2" type="ORF">CPOL0286_LOCUS13556</name>
</gene>
<dbReference type="InterPro" id="IPR005114">
    <property type="entry name" value="Helicase_assoc"/>
</dbReference>
<feature type="domain" description="Helicase-associated" evidence="1">
    <location>
        <begin position="181"/>
        <end position="240"/>
    </location>
</feature>
<feature type="domain" description="Helicase-associated" evidence="1">
    <location>
        <begin position="112"/>
        <end position="170"/>
    </location>
</feature>